<dbReference type="PANTHER" id="PTHR38493:SF1">
    <property type="entry name" value="SFI1 SPINDLE BODY DOMAIN-CONTAINING PROTEIN"/>
    <property type="match status" value="1"/>
</dbReference>
<evidence type="ECO:0000256" key="1">
    <source>
        <dbReference type="SAM" id="MobiDB-lite"/>
    </source>
</evidence>
<dbReference type="AlphaFoldDB" id="A0AB34GMG0"/>
<organism evidence="2 3">
    <name type="scientific">Eschrichtius robustus</name>
    <name type="common">California gray whale</name>
    <name type="synonym">Eschrichtius gibbosus</name>
    <dbReference type="NCBI Taxonomy" id="9764"/>
    <lineage>
        <taxon>Eukaryota</taxon>
        <taxon>Metazoa</taxon>
        <taxon>Chordata</taxon>
        <taxon>Craniata</taxon>
        <taxon>Vertebrata</taxon>
        <taxon>Euteleostomi</taxon>
        <taxon>Mammalia</taxon>
        <taxon>Eutheria</taxon>
        <taxon>Laurasiatheria</taxon>
        <taxon>Artiodactyla</taxon>
        <taxon>Whippomorpha</taxon>
        <taxon>Cetacea</taxon>
        <taxon>Mysticeti</taxon>
        <taxon>Eschrichtiidae</taxon>
        <taxon>Eschrichtius</taxon>
    </lineage>
</organism>
<evidence type="ECO:0000313" key="3">
    <source>
        <dbReference type="Proteomes" id="UP001159641"/>
    </source>
</evidence>
<feature type="compositionally biased region" description="Basic and acidic residues" evidence="1">
    <location>
        <begin position="386"/>
        <end position="404"/>
    </location>
</feature>
<feature type="compositionally biased region" description="Polar residues" evidence="1">
    <location>
        <begin position="416"/>
        <end position="427"/>
    </location>
</feature>
<gene>
    <name evidence="2" type="ORF">J1605_000794</name>
</gene>
<protein>
    <submittedName>
        <fullName evidence="2">Uncharacterized protein</fullName>
    </submittedName>
</protein>
<dbReference type="PANTHER" id="PTHR38493">
    <property type="entry name" value="CHROMOSOME 1 OPEN READING FRAME 167"/>
    <property type="match status" value="1"/>
</dbReference>
<sequence length="836" mass="91263">MSVLFLEQWRLRKSLASRHGRWVPVGQAESRGPATTPSLGAALCQEPCRVQSNLTSPSLGLALRDTTGQLTNSSFRQQSNLQPLAGRPQGRAQAFAIQQSNLSVRETSVAEWGRRHPWSGAQESFWPHRMPGGSPLPRGPLASPASRPRWSRLLCTNTPCPDIGPAAGLGPLEGHTRPDPRSQCGLGGWTSRLVGEPLTLEDLAVPARSRARAPSQAALHQLLASVQRLEREAVRLRCQASREPPGPVRQEPWTRAGQILPAHPQPSQPVLASWDERRKHSQGFRETAGFPEAPGVQDGLSDSQASSKAASLETTLEMLPGVALDPGQGVLPAHPVRRGEKCSPGTTYGRGQREDPLLPQGAGSREARLCSSASPSSARGILAGREGGDRTPREQVGREEERPASRPPDTAPARTALQNEAGNTVSLESEIGRLGPDGDQARMADPCRISGGGNLPGPKDGNTGMLPPGNPKPATWVLLRPPLSPGLGTRPIPWSAWSVPSRQWPSRCFRAWRHWVQRRRAVAATMALGRRQLLRGGPRAPRWTPWLREAQLEAAWGRHTQALLARTFQKWRNLIQQQKQGRLHIQAEPGPPSSRGGQDRGPSGRKPVVDTAWRSSPSSRREEAGAQPIPLCSGPRPDGGDRGVQILQALQQLAAFLLWCHQKEWARQEKGVQGEASGAMLRTQRMERPPQAWCSPAADAAWVSPLDTQCQRAWLCRCFGAWQRFVQRGTRYRVHMANRRAGTLRMCLQQWVQMKQLQASDGAQVTQLSLCWRKAGNMALLSSAPGGATAHGLGVVAQALPQEQGRGSLQEAGRRLALHRALLLWRTPLSQRQRAE</sequence>
<evidence type="ECO:0000313" key="2">
    <source>
        <dbReference type="EMBL" id="KAJ8780751.1"/>
    </source>
</evidence>
<feature type="region of interest" description="Disordered" evidence="1">
    <location>
        <begin position="579"/>
        <end position="640"/>
    </location>
</feature>
<accession>A0AB34GMG0</accession>
<keyword evidence="3" id="KW-1185">Reference proteome</keyword>
<dbReference type="Proteomes" id="UP001159641">
    <property type="component" value="Unassembled WGS sequence"/>
</dbReference>
<feature type="region of interest" description="Disordered" evidence="1">
    <location>
        <begin position="326"/>
        <end position="439"/>
    </location>
</feature>
<name>A0AB34GMG0_ESCRO</name>
<feature type="region of interest" description="Disordered" evidence="1">
    <location>
        <begin position="276"/>
        <end position="311"/>
    </location>
</feature>
<reference evidence="2 3" key="1">
    <citation type="submission" date="2022-11" db="EMBL/GenBank/DDBJ databases">
        <title>Whole genome sequence of Eschrichtius robustus ER-17-0199.</title>
        <authorList>
            <person name="Bruniche-Olsen A."/>
            <person name="Black A.N."/>
            <person name="Fields C.J."/>
            <person name="Walden K."/>
            <person name="Dewoody J.A."/>
        </authorList>
    </citation>
    <scope>NUCLEOTIDE SEQUENCE [LARGE SCALE GENOMIC DNA]</scope>
    <source>
        <strain evidence="2">ER-17-0199</strain>
        <tissue evidence="2">Blubber</tissue>
    </source>
</reference>
<dbReference type="EMBL" id="JAIQCJ010002152">
    <property type="protein sequence ID" value="KAJ8780751.1"/>
    <property type="molecule type" value="Genomic_DNA"/>
</dbReference>
<comment type="caution">
    <text evidence="2">The sequence shown here is derived from an EMBL/GenBank/DDBJ whole genome shotgun (WGS) entry which is preliminary data.</text>
</comment>
<dbReference type="InterPro" id="IPR031473">
    <property type="entry name" value="DUF4684"/>
</dbReference>
<proteinExistence type="predicted"/>
<feature type="compositionally biased region" description="Polar residues" evidence="1">
    <location>
        <begin position="300"/>
        <end position="311"/>
    </location>
</feature>